<keyword evidence="5" id="KW-1185">Reference proteome</keyword>
<dbReference type="AlphaFoldDB" id="A0A2W7PZZ7"/>
<reference evidence="4 5" key="1">
    <citation type="submission" date="2018-06" db="EMBL/GenBank/DDBJ databases">
        <title>Genomic Encyclopedia of Archaeal and Bacterial Type Strains, Phase II (KMG-II): from individual species to whole genera.</title>
        <authorList>
            <person name="Goeker M."/>
        </authorList>
    </citation>
    <scope>NUCLEOTIDE SEQUENCE [LARGE SCALE GENOMIC DNA]</scope>
    <source>
        <strain evidence="4 5">DSM 22009</strain>
    </source>
</reference>
<dbReference type="InterPro" id="IPR014748">
    <property type="entry name" value="Enoyl-CoA_hydra_C"/>
</dbReference>
<organism evidence="4 5">
    <name type="scientific">Palleronia aestuarii</name>
    <dbReference type="NCBI Taxonomy" id="568105"/>
    <lineage>
        <taxon>Bacteria</taxon>
        <taxon>Pseudomonadati</taxon>
        <taxon>Pseudomonadota</taxon>
        <taxon>Alphaproteobacteria</taxon>
        <taxon>Rhodobacterales</taxon>
        <taxon>Roseobacteraceae</taxon>
        <taxon>Palleronia</taxon>
    </lineage>
</organism>
<dbReference type="Gene3D" id="3.90.226.10">
    <property type="entry name" value="2-enoyl-CoA Hydratase, Chain A, domain 1"/>
    <property type="match status" value="1"/>
</dbReference>
<dbReference type="GO" id="GO:0006635">
    <property type="term" value="P:fatty acid beta-oxidation"/>
    <property type="evidence" value="ECO:0007669"/>
    <property type="project" value="TreeGrafter"/>
</dbReference>
<dbReference type="OrthoDB" id="9775794at2"/>
<dbReference type="PANTHER" id="PTHR11941:SF54">
    <property type="entry name" value="ENOYL-COA HYDRATASE, MITOCHONDRIAL"/>
    <property type="match status" value="1"/>
</dbReference>
<dbReference type="PANTHER" id="PTHR11941">
    <property type="entry name" value="ENOYL-COA HYDRATASE-RELATED"/>
    <property type="match status" value="1"/>
</dbReference>
<comment type="similarity">
    <text evidence="1 3">Belongs to the enoyl-CoA hydratase/isomerase family.</text>
</comment>
<evidence type="ECO:0000313" key="5">
    <source>
        <dbReference type="Proteomes" id="UP000248916"/>
    </source>
</evidence>
<comment type="caution">
    <text evidence="4">The sequence shown here is derived from an EMBL/GenBank/DDBJ whole genome shotgun (WGS) entry which is preliminary data.</text>
</comment>
<protein>
    <submittedName>
        <fullName evidence="4">Enoyl-CoA hydratase/carnithine racemase</fullName>
    </submittedName>
</protein>
<dbReference type="Pfam" id="PF00378">
    <property type="entry name" value="ECH_1"/>
    <property type="match status" value="1"/>
</dbReference>
<dbReference type="InterPro" id="IPR001753">
    <property type="entry name" value="Enoyl-CoA_hydra/iso"/>
</dbReference>
<dbReference type="GO" id="GO:0016829">
    <property type="term" value="F:lyase activity"/>
    <property type="evidence" value="ECO:0007669"/>
    <property type="project" value="UniProtKB-KW"/>
</dbReference>
<sequence>MKVLREDREDIGVSVLRLNRPEARNALDLEMRLELVAELDAIEGNDAIRATVITGDERAFAAGADIALLAKAGPAEIHRLGLARLWGRIFAHPKPLLAAVNGYAFGGGFELALLCDIMVGGPGTRLGLPEIKLGIMPGGGGTQRLVRLIGRHRAMGLLLSGEPIDGETAEKWGILTELAASDAEVLPRTIERAAAIAAMPPLAVEMIKSAVTEGADLPLEAALRIEQRNMQILFDTPDQKARMDAFLQKRRR</sequence>
<keyword evidence="2" id="KW-0456">Lyase</keyword>
<dbReference type="Proteomes" id="UP000248916">
    <property type="component" value="Unassembled WGS sequence"/>
</dbReference>
<evidence type="ECO:0000256" key="3">
    <source>
        <dbReference type="RuleBase" id="RU003707"/>
    </source>
</evidence>
<accession>A0A2W7PZZ7</accession>
<dbReference type="PROSITE" id="PS00166">
    <property type="entry name" value="ENOYL_COA_HYDRATASE"/>
    <property type="match status" value="1"/>
</dbReference>
<dbReference type="CDD" id="cd06558">
    <property type="entry name" value="crotonase-like"/>
    <property type="match status" value="1"/>
</dbReference>
<dbReference type="InterPro" id="IPR029045">
    <property type="entry name" value="ClpP/crotonase-like_dom_sf"/>
</dbReference>
<evidence type="ECO:0000313" key="4">
    <source>
        <dbReference type="EMBL" id="PZX15099.1"/>
    </source>
</evidence>
<dbReference type="SUPFAM" id="SSF52096">
    <property type="entry name" value="ClpP/crotonase"/>
    <property type="match status" value="1"/>
</dbReference>
<gene>
    <name evidence="4" type="ORF">LX81_02688</name>
</gene>
<dbReference type="Gene3D" id="1.10.12.10">
    <property type="entry name" value="Lyase 2-enoyl-coa Hydratase, Chain A, domain 2"/>
    <property type="match status" value="1"/>
</dbReference>
<name>A0A2W7PZZ7_9RHOB</name>
<proteinExistence type="inferred from homology"/>
<dbReference type="InterPro" id="IPR018376">
    <property type="entry name" value="Enoyl-CoA_hyd/isom_CS"/>
</dbReference>
<evidence type="ECO:0000256" key="1">
    <source>
        <dbReference type="ARBA" id="ARBA00005254"/>
    </source>
</evidence>
<evidence type="ECO:0000256" key="2">
    <source>
        <dbReference type="ARBA" id="ARBA00023239"/>
    </source>
</evidence>
<dbReference type="EMBL" id="QKZL01000011">
    <property type="protein sequence ID" value="PZX15099.1"/>
    <property type="molecule type" value="Genomic_DNA"/>
</dbReference>